<organism evidence="5 6">
    <name type="scientific">Novosphingobium rhizovicinum</name>
    <dbReference type="NCBI Taxonomy" id="3228928"/>
    <lineage>
        <taxon>Bacteria</taxon>
        <taxon>Pseudomonadati</taxon>
        <taxon>Pseudomonadota</taxon>
        <taxon>Alphaproteobacteria</taxon>
        <taxon>Sphingomonadales</taxon>
        <taxon>Sphingomonadaceae</taxon>
        <taxon>Novosphingobium</taxon>
    </lineage>
</organism>
<dbReference type="InterPro" id="IPR020449">
    <property type="entry name" value="Tscrpt_reg_AraC-type_HTH"/>
</dbReference>
<name>A0ABV3REU7_9SPHN</name>
<protein>
    <submittedName>
        <fullName evidence="5">Helix-turn-helix domain-containing protein</fullName>
    </submittedName>
</protein>
<evidence type="ECO:0000256" key="2">
    <source>
        <dbReference type="ARBA" id="ARBA00023125"/>
    </source>
</evidence>
<dbReference type="Proteomes" id="UP001556118">
    <property type="component" value="Unassembled WGS sequence"/>
</dbReference>
<dbReference type="SUPFAM" id="SSF46689">
    <property type="entry name" value="Homeodomain-like"/>
    <property type="match status" value="2"/>
</dbReference>
<dbReference type="PANTHER" id="PTHR46796">
    <property type="entry name" value="HTH-TYPE TRANSCRIPTIONAL ACTIVATOR RHAS-RELATED"/>
    <property type="match status" value="1"/>
</dbReference>
<evidence type="ECO:0000313" key="5">
    <source>
        <dbReference type="EMBL" id="MEW9856477.1"/>
    </source>
</evidence>
<keyword evidence="3" id="KW-0804">Transcription</keyword>
<dbReference type="Gene3D" id="1.10.10.60">
    <property type="entry name" value="Homeodomain-like"/>
    <property type="match status" value="1"/>
</dbReference>
<keyword evidence="6" id="KW-1185">Reference proteome</keyword>
<dbReference type="InterPro" id="IPR009057">
    <property type="entry name" value="Homeodomain-like_sf"/>
</dbReference>
<feature type="domain" description="HTH araC/xylS-type" evidence="4">
    <location>
        <begin position="195"/>
        <end position="294"/>
    </location>
</feature>
<dbReference type="PANTHER" id="PTHR46796:SF6">
    <property type="entry name" value="ARAC SUBFAMILY"/>
    <property type="match status" value="1"/>
</dbReference>
<comment type="caution">
    <text evidence="5">The sequence shown here is derived from an EMBL/GenBank/DDBJ whole genome shotgun (WGS) entry which is preliminary data.</text>
</comment>
<dbReference type="EMBL" id="JBFNXR010000052">
    <property type="protein sequence ID" value="MEW9856477.1"/>
    <property type="molecule type" value="Genomic_DNA"/>
</dbReference>
<sequence>MARPLIQREVAIMRVLIEKEVPLAGGSIVIGATEWIAPAAWVCPAESYVVCQRISEGHSALRLVTESVRNLEVYPQVRSLGFMPSTRAITMYPIERPLRTLNCFFDKALFEEATQIDANGWYDRAGSFLTLSSPAVEKMMTTIHRELIDPGFGSEQMIEAASTMIAIEMARLGQMHGGAHPSAPSAHGLAPWQLRRIRERLDAALEQGYPSIQELAAICGISRGHLMRMFKVSTGEALQRFITLERLGKARRMLAEDRLSVKEIAAVLHFCNTAHFSNAFRRAEGITPSEYRMRSRAGLCHIDGYTASSKIH</sequence>
<dbReference type="InterPro" id="IPR018060">
    <property type="entry name" value="HTH_AraC"/>
</dbReference>
<dbReference type="RefSeq" id="WP_367774931.1">
    <property type="nucleotide sequence ID" value="NZ_JBFNXR010000052.1"/>
</dbReference>
<evidence type="ECO:0000313" key="6">
    <source>
        <dbReference type="Proteomes" id="UP001556118"/>
    </source>
</evidence>
<gene>
    <name evidence="5" type="ORF">ABUH87_15160</name>
</gene>
<evidence type="ECO:0000256" key="1">
    <source>
        <dbReference type="ARBA" id="ARBA00023015"/>
    </source>
</evidence>
<proteinExistence type="predicted"/>
<dbReference type="PRINTS" id="PR00032">
    <property type="entry name" value="HTHARAC"/>
</dbReference>
<evidence type="ECO:0000256" key="3">
    <source>
        <dbReference type="ARBA" id="ARBA00023163"/>
    </source>
</evidence>
<dbReference type="PROSITE" id="PS01124">
    <property type="entry name" value="HTH_ARAC_FAMILY_2"/>
    <property type="match status" value="1"/>
</dbReference>
<dbReference type="InterPro" id="IPR050204">
    <property type="entry name" value="AraC_XylS_family_regulators"/>
</dbReference>
<dbReference type="Pfam" id="PF12833">
    <property type="entry name" value="HTH_18"/>
    <property type="match status" value="1"/>
</dbReference>
<keyword evidence="1" id="KW-0805">Transcription regulation</keyword>
<dbReference type="SMART" id="SM00342">
    <property type="entry name" value="HTH_ARAC"/>
    <property type="match status" value="1"/>
</dbReference>
<accession>A0ABV3REU7</accession>
<reference evidence="5 6" key="1">
    <citation type="submission" date="2024-06" db="EMBL/GenBank/DDBJ databases">
        <title>Novosphingobium rhizovicinus M1R2S20.</title>
        <authorList>
            <person name="Sun J.-Q."/>
        </authorList>
    </citation>
    <scope>NUCLEOTIDE SEQUENCE [LARGE SCALE GENOMIC DNA]</scope>
    <source>
        <strain evidence="5 6">M1R2S20</strain>
    </source>
</reference>
<evidence type="ECO:0000259" key="4">
    <source>
        <dbReference type="PROSITE" id="PS01124"/>
    </source>
</evidence>
<keyword evidence="2" id="KW-0238">DNA-binding</keyword>